<dbReference type="Proteomes" id="UP000632339">
    <property type="component" value="Unassembled WGS sequence"/>
</dbReference>
<feature type="chain" id="PRO_5046219364" evidence="1">
    <location>
        <begin position="22"/>
        <end position="359"/>
    </location>
</feature>
<sequence>MKRFFLLIAFIALLAGSVARAQVPQQINYQAAARNAAGAPLTNKTIRLRLSIRQDAPDGTTHYSETRTVTTNALGMFSLAIGSGGASDVTGSMAAIPWHTGTKYLKTELDPDGGTTFTDLGSTQLVSVPYALSSADNQWQVNGLDISNKNAGNVGIGTVNPDPSALLDLKSDSRGLLLPRMSAGQRTALSQPATGLLVYQTEAPEGFYYNKGTPAAPEWLLLGGTSPQGPSGSIQSYYHAGTLPYPSSTLSFITKSQEITIQEGQTVFVTASRALGGYAAANELGIYPACQHVSGGGAIQPLGLGMFGLQVPANTRSTFSVNGVFKNLPAGTYHFGMAGVTTSPNWTNSEWGYTSVLVY</sequence>
<gene>
    <name evidence="2" type="ORF">GCM10010967_14080</name>
</gene>
<evidence type="ECO:0000313" key="2">
    <source>
        <dbReference type="EMBL" id="GGM83495.1"/>
    </source>
</evidence>
<organism evidence="2 3">
    <name type="scientific">Dyadobacter beijingensis</name>
    <dbReference type="NCBI Taxonomy" id="365489"/>
    <lineage>
        <taxon>Bacteria</taxon>
        <taxon>Pseudomonadati</taxon>
        <taxon>Bacteroidota</taxon>
        <taxon>Cytophagia</taxon>
        <taxon>Cytophagales</taxon>
        <taxon>Spirosomataceae</taxon>
        <taxon>Dyadobacter</taxon>
    </lineage>
</organism>
<keyword evidence="1" id="KW-0732">Signal</keyword>
<comment type="caution">
    <text evidence="2">The sequence shown here is derived from an EMBL/GenBank/DDBJ whole genome shotgun (WGS) entry which is preliminary data.</text>
</comment>
<feature type="signal peptide" evidence="1">
    <location>
        <begin position="1"/>
        <end position="21"/>
    </location>
</feature>
<proteinExistence type="predicted"/>
<keyword evidence="3" id="KW-1185">Reference proteome</keyword>
<name>A0ABQ2HJ88_9BACT</name>
<dbReference type="RefSeq" id="WP_019945633.1">
    <property type="nucleotide sequence ID" value="NZ_BMLI01000001.1"/>
</dbReference>
<protein>
    <submittedName>
        <fullName evidence="2">Uncharacterized protein</fullName>
    </submittedName>
</protein>
<accession>A0ABQ2HJ88</accession>
<dbReference type="EMBL" id="BMLI01000001">
    <property type="protein sequence ID" value="GGM83495.1"/>
    <property type="molecule type" value="Genomic_DNA"/>
</dbReference>
<reference evidence="3" key="1">
    <citation type="journal article" date="2019" name="Int. J. Syst. Evol. Microbiol.">
        <title>The Global Catalogue of Microorganisms (GCM) 10K type strain sequencing project: providing services to taxonomists for standard genome sequencing and annotation.</title>
        <authorList>
            <consortium name="The Broad Institute Genomics Platform"/>
            <consortium name="The Broad Institute Genome Sequencing Center for Infectious Disease"/>
            <person name="Wu L."/>
            <person name="Ma J."/>
        </authorList>
    </citation>
    <scope>NUCLEOTIDE SEQUENCE [LARGE SCALE GENOMIC DNA]</scope>
    <source>
        <strain evidence="3">CGMCC 1.6375</strain>
    </source>
</reference>
<evidence type="ECO:0000313" key="3">
    <source>
        <dbReference type="Proteomes" id="UP000632339"/>
    </source>
</evidence>
<evidence type="ECO:0000256" key="1">
    <source>
        <dbReference type="SAM" id="SignalP"/>
    </source>
</evidence>